<dbReference type="NCBIfam" id="TIGR01907">
    <property type="entry name" value="casE_Cse3"/>
    <property type="match status" value="1"/>
</dbReference>
<sequence length="234" mass="26519">MMLLSRVRLDMNQLDRDTLLRVLVGDAYAAHQLLWKLFSDDDQRRFLFRQEIESEQSPSAVPKGLPLFYVLSDREPAQSFDWLEVESKRFDPQLRSGDRLGFKLRANPTVARPAGAGKRSQRSDVMMHAKFGFPQADRNSPECQAAMEAAAIRWLARQGDKAGFALRAETAVETYRQHELSKRNGGNRTVQFSSVDYSGLLEVTDADRFIEAMARGFGRAKAFGCGLMLIRRVD</sequence>
<name>A0A423QAS2_9GAMM</name>
<dbReference type="Pfam" id="PF08798">
    <property type="entry name" value="CRISPR_assoc"/>
    <property type="match status" value="1"/>
</dbReference>
<gene>
    <name evidence="1" type="ORF">SAHL_00015</name>
</gene>
<dbReference type="SMART" id="SM01101">
    <property type="entry name" value="CRISPR_assoc"/>
    <property type="match status" value="1"/>
</dbReference>
<dbReference type="InterPro" id="IPR010179">
    <property type="entry name" value="CRISPR-assoc_prot_Cse3"/>
</dbReference>
<evidence type="ECO:0000313" key="2">
    <source>
        <dbReference type="Proteomes" id="UP000285123"/>
    </source>
</evidence>
<comment type="caution">
    <text evidence="1">The sequence shown here is derived from an EMBL/GenBank/DDBJ whole genome shotgun (WGS) entry which is preliminary data.</text>
</comment>
<dbReference type="EMBL" id="AYKF01000001">
    <property type="protein sequence ID" value="ROO37584.1"/>
    <property type="molecule type" value="Genomic_DNA"/>
</dbReference>
<dbReference type="SUPFAM" id="SSF117987">
    <property type="entry name" value="CRISPR-associated protein"/>
    <property type="match status" value="2"/>
</dbReference>
<proteinExistence type="predicted"/>
<dbReference type="AlphaFoldDB" id="A0A423QAS2"/>
<organism evidence="1 2">
    <name type="scientific">Salinisphaera orenii YIM 95161</name>
    <dbReference type="NCBI Taxonomy" id="1051139"/>
    <lineage>
        <taxon>Bacteria</taxon>
        <taxon>Pseudomonadati</taxon>
        <taxon>Pseudomonadota</taxon>
        <taxon>Gammaproteobacteria</taxon>
        <taxon>Salinisphaerales</taxon>
        <taxon>Salinisphaeraceae</taxon>
        <taxon>Salinisphaera</taxon>
    </lineage>
</organism>
<dbReference type="Gene3D" id="3.30.70.1200">
    <property type="entry name" value="Crispr-associated protein, domain 1"/>
    <property type="match status" value="1"/>
</dbReference>
<evidence type="ECO:0000313" key="1">
    <source>
        <dbReference type="EMBL" id="ROO37584.1"/>
    </source>
</evidence>
<accession>A0A423QAS2</accession>
<dbReference type="Gene3D" id="3.30.70.1210">
    <property type="entry name" value="Crispr-associated protein, domain 2"/>
    <property type="match status" value="1"/>
</dbReference>
<dbReference type="CDD" id="cd09727">
    <property type="entry name" value="Cas6_I-E"/>
    <property type="match status" value="1"/>
</dbReference>
<dbReference type="RefSeq" id="WP_342782216.1">
    <property type="nucleotide sequence ID" value="NZ_AYKF01000001.1"/>
</dbReference>
<protein>
    <submittedName>
        <fullName evidence="1">CRISPR-associated protein Cse3</fullName>
    </submittedName>
</protein>
<dbReference type="Proteomes" id="UP000285123">
    <property type="component" value="Unassembled WGS sequence"/>
</dbReference>
<reference evidence="1 2" key="1">
    <citation type="submission" date="2013-10" db="EMBL/GenBank/DDBJ databases">
        <title>Salinisphaera halophila YIM 95161 Genome Sequencing.</title>
        <authorList>
            <person name="Lai Q."/>
            <person name="Li C."/>
            <person name="Shao Z."/>
        </authorList>
    </citation>
    <scope>NUCLEOTIDE SEQUENCE [LARGE SCALE GENOMIC DNA]</scope>
    <source>
        <strain evidence="1 2">YIM 95161</strain>
    </source>
</reference>